<organism evidence="1">
    <name type="scientific">Rhizophora mucronata</name>
    <name type="common">Asiatic mangrove</name>
    <dbReference type="NCBI Taxonomy" id="61149"/>
    <lineage>
        <taxon>Eukaryota</taxon>
        <taxon>Viridiplantae</taxon>
        <taxon>Streptophyta</taxon>
        <taxon>Embryophyta</taxon>
        <taxon>Tracheophyta</taxon>
        <taxon>Spermatophyta</taxon>
        <taxon>Magnoliopsida</taxon>
        <taxon>eudicotyledons</taxon>
        <taxon>Gunneridae</taxon>
        <taxon>Pentapetalae</taxon>
        <taxon>rosids</taxon>
        <taxon>fabids</taxon>
        <taxon>Malpighiales</taxon>
        <taxon>Rhizophoraceae</taxon>
        <taxon>Rhizophora</taxon>
    </lineage>
</organism>
<sequence length="18" mass="1893">MGLGLEPAVNISKMQMSS</sequence>
<dbReference type="EMBL" id="GGEC01058918">
    <property type="protein sequence ID" value="MBX39402.1"/>
    <property type="molecule type" value="Transcribed_RNA"/>
</dbReference>
<accession>A0A2P2NAA5</accession>
<name>A0A2P2NAA5_RHIMU</name>
<proteinExistence type="predicted"/>
<evidence type="ECO:0000313" key="1">
    <source>
        <dbReference type="EMBL" id="MBX39402.1"/>
    </source>
</evidence>
<dbReference type="AlphaFoldDB" id="A0A2P2NAA5"/>
<protein>
    <submittedName>
        <fullName evidence="1">Uncharacterized protein</fullName>
    </submittedName>
</protein>
<reference evidence="1" key="1">
    <citation type="submission" date="2018-02" db="EMBL/GenBank/DDBJ databases">
        <title>Rhizophora mucronata_Transcriptome.</title>
        <authorList>
            <person name="Meera S.P."/>
            <person name="Sreeshan A."/>
            <person name="Augustine A."/>
        </authorList>
    </citation>
    <scope>NUCLEOTIDE SEQUENCE</scope>
    <source>
        <tissue evidence="1">Leaf</tissue>
    </source>
</reference>